<proteinExistence type="predicted"/>
<dbReference type="SUPFAM" id="SSF51430">
    <property type="entry name" value="NAD(P)-linked oxidoreductase"/>
    <property type="match status" value="1"/>
</dbReference>
<feature type="domain" description="NADP-dependent oxidoreductase" evidence="4">
    <location>
        <begin position="20"/>
        <end position="300"/>
    </location>
</feature>
<name>A0A7E4VJY3_PANRE</name>
<evidence type="ECO:0000256" key="2">
    <source>
        <dbReference type="PIRSR" id="PIRSR000097-2"/>
    </source>
</evidence>
<dbReference type="Proteomes" id="UP000492821">
    <property type="component" value="Unassembled WGS sequence"/>
</dbReference>
<dbReference type="PIRSF" id="PIRSF000097">
    <property type="entry name" value="AKR"/>
    <property type="match status" value="1"/>
</dbReference>
<dbReference type="AlphaFoldDB" id="A0A7E4VJY3"/>
<keyword evidence="5" id="KW-1185">Reference proteome</keyword>
<dbReference type="InterPro" id="IPR020471">
    <property type="entry name" value="AKR"/>
</dbReference>
<reference evidence="5" key="1">
    <citation type="journal article" date="2013" name="Genetics">
        <title>The draft genome and transcriptome of Panagrellus redivivus are shaped by the harsh demands of a free-living lifestyle.</title>
        <authorList>
            <person name="Srinivasan J."/>
            <person name="Dillman A.R."/>
            <person name="Macchietto M.G."/>
            <person name="Heikkinen L."/>
            <person name="Lakso M."/>
            <person name="Fracchia K.M."/>
            <person name="Antoshechkin I."/>
            <person name="Mortazavi A."/>
            <person name="Wong G."/>
            <person name="Sternberg P.W."/>
        </authorList>
    </citation>
    <scope>NUCLEOTIDE SEQUENCE [LARGE SCALE GENOMIC DNA]</scope>
    <source>
        <strain evidence="5">MT8872</strain>
    </source>
</reference>
<dbReference type="GO" id="GO:0016491">
    <property type="term" value="F:oxidoreductase activity"/>
    <property type="evidence" value="ECO:0007669"/>
    <property type="project" value="InterPro"/>
</dbReference>
<dbReference type="Gene3D" id="3.20.20.100">
    <property type="entry name" value="NADP-dependent oxidoreductase domain"/>
    <property type="match status" value="1"/>
</dbReference>
<dbReference type="PANTHER" id="PTHR43827">
    <property type="entry name" value="2,5-DIKETO-D-GLUCONIC ACID REDUCTASE"/>
    <property type="match status" value="1"/>
</dbReference>
<dbReference type="InterPro" id="IPR018170">
    <property type="entry name" value="Aldo/ket_reductase_CS"/>
</dbReference>
<evidence type="ECO:0000256" key="1">
    <source>
        <dbReference type="PIRSR" id="PIRSR000097-1"/>
    </source>
</evidence>
<protein>
    <submittedName>
        <fullName evidence="6">Aldo_ket_red domain-containing protein</fullName>
    </submittedName>
</protein>
<evidence type="ECO:0000259" key="4">
    <source>
        <dbReference type="Pfam" id="PF00248"/>
    </source>
</evidence>
<feature type="active site" description="Proton donor" evidence="1">
    <location>
        <position position="55"/>
    </location>
</feature>
<evidence type="ECO:0000313" key="6">
    <source>
        <dbReference type="WBParaSite" id="Pan_g21783.t1"/>
    </source>
</evidence>
<organism evidence="5 6">
    <name type="scientific">Panagrellus redivivus</name>
    <name type="common">Microworm</name>
    <dbReference type="NCBI Taxonomy" id="6233"/>
    <lineage>
        <taxon>Eukaryota</taxon>
        <taxon>Metazoa</taxon>
        <taxon>Ecdysozoa</taxon>
        <taxon>Nematoda</taxon>
        <taxon>Chromadorea</taxon>
        <taxon>Rhabditida</taxon>
        <taxon>Tylenchina</taxon>
        <taxon>Panagrolaimomorpha</taxon>
        <taxon>Panagrolaimoidea</taxon>
        <taxon>Panagrolaimidae</taxon>
        <taxon>Panagrellus</taxon>
    </lineage>
</organism>
<evidence type="ECO:0000313" key="5">
    <source>
        <dbReference type="Proteomes" id="UP000492821"/>
    </source>
</evidence>
<dbReference type="PRINTS" id="PR00069">
    <property type="entry name" value="ALDKETRDTASE"/>
</dbReference>
<dbReference type="PROSITE" id="PS00063">
    <property type="entry name" value="ALDOKETO_REDUCTASE_3"/>
    <property type="match status" value="1"/>
</dbReference>
<feature type="site" description="Lowers pKa of active site Tyr" evidence="3">
    <location>
        <position position="84"/>
    </location>
</feature>
<dbReference type="WBParaSite" id="Pan_g21783.t1">
    <property type="protein sequence ID" value="Pan_g21783.t1"/>
    <property type="gene ID" value="Pan_g21783"/>
</dbReference>
<feature type="binding site" evidence="2">
    <location>
        <position position="115"/>
    </location>
    <ligand>
        <name>substrate</name>
    </ligand>
</feature>
<evidence type="ECO:0000256" key="3">
    <source>
        <dbReference type="PIRSR" id="PIRSR000097-3"/>
    </source>
</evidence>
<sequence length="344" mass="38796">MSPPAIPMTTLSNGVKQPQLGFGTSAAGTAEEQLYKAVHTALDAGYRYIDTAERYKNEALLGRAIKDYIATGKLTREDIFITSKLPFYGHADPAFYIEESLRKLDTPYLDMFMIHWSMPGVKVPGKDEGVRQENGEYAHDLTPFIDTWRVFEKYYKEGKIRSLGVCNLNEEQLQDLFDKAEIKPHNLQIECHIFLPQYEMHALCKKLNMTMTAYAPLGSRGRTVFQAADAVVEADPLTFPLVKQLSEKYGKTPAQILIRQVLQRGISTIPKSVTPSRIIENISVFDFELTEDEMAQFAAITTRHRLFLFDAAWTHPFYPWPADRDAFWAARDAAIAAGTASVTA</sequence>
<dbReference type="FunFam" id="3.20.20.100:FF:000029">
    <property type="entry name" value="Aldo-keto reductase"/>
    <property type="match status" value="1"/>
</dbReference>
<reference evidence="6" key="2">
    <citation type="submission" date="2020-10" db="UniProtKB">
        <authorList>
            <consortium name="WormBaseParasite"/>
        </authorList>
    </citation>
    <scope>IDENTIFICATION</scope>
</reference>
<dbReference type="InterPro" id="IPR036812">
    <property type="entry name" value="NAD(P)_OxRdtase_dom_sf"/>
</dbReference>
<dbReference type="Pfam" id="PF00248">
    <property type="entry name" value="Aldo_ket_red"/>
    <property type="match status" value="1"/>
</dbReference>
<dbReference type="PANTHER" id="PTHR43827:SF14">
    <property type="entry name" value="NADP-DEPENDENT OXIDOREDUCTASE DOMAIN-CONTAINING PROTEIN"/>
    <property type="match status" value="1"/>
</dbReference>
<accession>A0A7E4VJY3</accession>
<dbReference type="InterPro" id="IPR023210">
    <property type="entry name" value="NADP_OxRdtase_dom"/>
</dbReference>